<dbReference type="PaxDb" id="4113-PGSC0003DMT400035679"/>
<accession>M1B2N5</accession>
<protein>
    <submittedName>
        <fullName evidence="1">Uncharacterized protein</fullName>
    </submittedName>
</protein>
<evidence type="ECO:0000313" key="1">
    <source>
        <dbReference type="EnsemblPlants" id="PGSC0003DMT400035679"/>
    </source>
</evidence>
<reference evidence="1" key="2">
    <citation type="submission" date="2015-06" db="UniProtKB">
        <authorList>
            <consortium name="EnsemblPlants"/>
        </authorList>
    </citation>
    <scope>IDENTIFICATION</scope>
    <source>
        <strain evidence="1">DM1-3 516 R44</strain>
    </source>
</reference>
<dbReference type="Proteomes" id="UP000011115">
    <property type="component" value="Unassembled WGS sequence"/>
</dbReference>
<dbReference type="Gramene" id="PGSC0003DMT400035679">
    <property type="protein sequence ID" value="PGSC0003DMT400035679"/>
    <property type="gene ID" value="PGSC0003DMG400013726"/>
</dbReference>
<dbReference type="HOGENOM" id="CLU_1095852_0_0_1"/>
<keyword evidence="2" id="KW-1185">Reference proteome</keyword>
<dbReference type="EnsemblPlants" id="PGSC0003DMT400035679">
    <property type="protein sequence ID" value="PGSC0003DMT400035679"/>
    <property type="gene ID" value="PGSC0003DMG400013726"/>
</dbReference>
<dbReference type="AlphaFoldDB" id="M1B2N5"/>
<sequence length="254" mass="28001">MNKYCVNGFKFQTKEFSRNKKTNHSGVYIQGDVNGTGQTIEYYGVIHEIIEVVTVIGIASILELAKLNRLNRRYPEDIEGSISSAPERISHDTHLFVVPFGTADPRQYYPNYRRPVGASSTSQALPAQCYEDLPLQAIHQARPLSAGTLSPTGTSPLLSAMRIGDSSSEQSDAMIGTPPLTQRFVHPYVSPSSTATPSATPHYEMPALAPGQKDIFGRLMIEPDGSSYLEFEAKHGHYLARRNKAAENNEEMKA</sequence>
<reference evidence="2" key="1">
    <citation type="journal article" date="2011" name="Nature">
        <title>Genome sequence and analysis of the tuber crop potato.</title>
        <authorList>
            <consortium name="The Potato Genome Sequencing Consortium"/>
        </authorList>
    </citation>
    <scope>NUCLEOTIDE SEQUENCE [LARGE SCALE GENOMIC DNA]</scope>
    <source>
        <strain evidence="2">cv. DM1-3 516 R44</strain>
    </source>
</reference>
<name>M1B2N5_SOLTU</name>
<proteinExistence type="predicted"/>
<evidence type="ECO:0000313" key="2">
    <source>
        <dbReference type="Proteomes" id="UP000011115"/>
    </source>
</evidence>
<dbReference type="InParanoid" id="M1B2N5"/>
<organism evidence="1 2">
    <name type="scientific">Solanum tuberosum</name>
    <name type="common">Potato</name>
    <dbReference type="NCBI Taxonomy" id="4113"/>
    <lineage>
        <taxon>Eukaryota</taxon>
        <taxon>Viridiplantae</taxon>
        <taxon>Streptophyta</taxon>
        <taxon>Embryophyta</taxon>
        <taxon>Tracheophyta</taxon>
        <taxon>Spermatophyta</taxon>
        <taxon>Magnoliopsida</taxon>
        <taxon>eudicotyledons</taxon>
        <taxon>Gunneridae</taxon>
        <taxon>Pentapetalae</taxon>
        <taxon>asterids</taxon>
        <taxon>lamiids</taxon>
        <taxon>Solanales</taxon>
        <taxon>Solanaceae</taxon>
        <taxon>Solanoideae</taxon>
        <taxon>Solaneae</taxon>
        <taxon>Solanum</taxon>
    </lineage>
</organism>